<organism evidence="1 2">
    <name type="scientific">Aneurinibacillus aneurinilyticus ATCC 12856</name>
    <dbReference type="NCBI Taxonomy" id="649747"/>
    <lineage>
        <taxon>Bacteria</taxon>
        <taxon>Bacillati</taxon>
        <taxon>Bacillota</taxon>
        <taxon>Bacilli</taxon>
        <taxon>Bacillales</taxon>
        <taxon>Paenibacillaceae</taxon>
        <taxon>Aneurinibacillus group</taxon>
        <taxon>Aneurinibacillus</taxon>
    </lineage>
</organism>
<dbReference type="AlphaFoldDB" id="U1XV71"/>
<reference evidence="1 2" key="1">
    <citation type="submission" date="2013-08" db="EMBL/GenBank/DDBJ databases">
        <authorList>
            <person name="Weinstock G."/>
            <person name="Sodergren E."/>
            <person name="Wylie T."/>
            <person name="Fulton L."/>
            <person name="Fulton R."/>
            <person name="Fronick C."/>
            <person name="O'Laughlin M."/>
            <person name="Godfrey J."/>
            <person name="Miner T."/>
            <person name="Herter B."/>
            <person name="Appelbaum E."/>
            <person name="Cordes M."/>
            <person name="Lek S."/>
            <person name="Wollam A."/>
            <person name="Pepin K.H."/>
            <person name="Palsikar V.B."/>
            <person name="Mitreva M."/>
            <person name="Wilson R.K."/>
        </authorList>
    </citation>
    <scope>NUCLEOTIDE SEQUENCE [LARGE SCALE GENOMIC DNA]</scope>
    <source>
        <strain evidence="1 2">ATCC 12856</strain>
    </source>
</reference>
<gene>
    <name evidence="1" type="ORF">HMPREF0083_06210</name>
</gene>
<evidence type="ECO:0000313" key="2">
    <source>
        <dbReference type="Proteomes" id="UP000016511"/>
    </source>
</evidence>
<comment type="caution">
    <text evidence="1">The sequence shown here is derived from an EMBL/GenBank/DDBJ whole genome shotgun (WGS) entry which is preliminary data.</text>
</comment>
<protein>
    <submittedName>
        <fullName evidence="1">Uncharacterized protein</fullName>
    </submittedName>
</protein>
<proteinExistence type="predicted"/>
<accession>U1XV71</accession>
<keyword evidence="2" id="KW-1185">Reference proteome</keyword>
<name>U1XV71_ANEAE</name>
<evidence type="ECO:0000313" key="1">
    <source>
        <dbReference type="EMBL" id="ERI03922.1"/>
    </source>
</evidence>
<dbReference type="Proteomes" id="UP000016511">
    <property type="component" value="Unassembled WGS sequence"/>
</dbReference>
<dbReference type="EMBL" id="AWSJ01000394">
    <property type="protein sequence ID" value="ERI03922.1"/>
    <property type="molecule type" value="Genomic_DNA"/>
</dbReference>
<dbReference type="HOGENOM" id="CLU_3179520_0_0_9"/>
<sequence length="46" mass="5366">MNYSIKRTKISKNRFLGALLFEAAKRWDKLFVINRLGGKILLNDGR</sequence>